<name>A0A8H4VSA4_9AGAR</name>
<sequence>MGAVTYAMRASSIRLHLWLEITPHTRTAAGVLFPSDDGGRRAFERDTSSFHIQPPYSPSPSLGHQIDLYKNPRLLYDERALALVIARPPRHVCSKLPCARADINWNHREM</sequence>
<accession>A0A8H4VSA4</accession>
<organism evidence="1 2">
    <name type="scientific">Agrocybe pediades</name>
    <dbReference type="NCBI Taxonomy" id="84607"/>
    <lineage>
        <taxon>Eukaryota</taxon>
        <taxon>Fungi</taxon>
        <taxon>Dikarya</taxon>
        <taxon>Basidiomycota</taxon>
        <taxon>Agaricomycotina</taxon>
        <taxon>Agaricomycetes</taxon>
        <taxon>Agaricomycetidae</taxon>
        <taxon>Agaricales</taxon>
        <taxon>Agaricineae</taxon>
        <taxon>Strophariaceae</taxon>
        <taxon>Agrocybe</taxon>
    </lineage>
</organism>
<comment type="caution">
    <text evidence="1">The sequence shown here is derived from an EMBL/GenBank/DDBJ whole genome shotgun (WGS) entry which is preliminary data.</text>
</comment>
<protein>
    <submittedName>
        <fullName evidence="1">Uncharacterized protein</fullName>
    </submittedName>
</protein>
<dbReference type="EMBL" id="JAACJL010000015">
    <property type="protein sequence ID" value="KAF4620247.1"/>
    <property type="molecule type" value="Genomic_DNA"/>
</dbReference>
<reference evidence="1 2" key="1">
    <citation type="submission" date="2019-12" db="EMBL/GenBank/DDBJ databases">
        <authorList>
            <person name="Floudas D."/>
            <person name="Bentzer J."/>
            <person name="Ahren D."/>
            <person name="Johansson T."/>
            <person name="Persson P."/>
            <person name="Tunlid A."/>
        </authorList>
    </citation>
    <scope>NUCLEOTIDE SEQUENCE [LARGE SCALE GENOMIC DNA]</scope>
    <source>
        <strain evidence="1 2">CBS 102.39</strain>
    </source>
</reference>
<evidence type="ECO:0000313" key="2">
    <source>
        <dbReference type="Proteomes" id="UP000521872"/>
    </source>
</evidence>
<evidence type="ECO:0000313" key="1">
    <source>
        <dbReference type="EMBL" id="KAF4620247.1"/>
    </source>
</evidence>
<dbReference type="AlphaFoldDB" id="A0A8H4VSA4"/>
<keyword evidence="2" id="KW-1185">Reference proteome</keyword>
<dbReference type="Proteomes" id="UP000521872">
    <property type="component" value="Unassembled WGS sequence"/>
</dbReference>
<gene>
    <name evidence="1" type="ORF">D9613_000072</name>
</gene>
<proteinExistence type="predicted"/>